<reference evidence="2 3" key="1">
    <citation type="journal article" date="2014" name="Genome Announc.">
        <title>Whole-Genome Sequence of Serratia symbiotica Strain CWBI-2.3T, a Free-Living Symbiont of the Black Bean Aphid Aphis fabae.</title>
        <authorList>
            <person name="Foray V."/>
            <person name="Grigorescu A.S."/>
            <person name="Sabri A."/>
            <person name="Haubruge E."/>
            <person name="Lognay G."/>
            <person name="Francis F."/>
            <person name="Fauconnier M.L."/>
            <person name="Hance T."/>
            <person name="Thonart P."/>
        </authorList>
    </citation>
    <scope>NUCLEOTIDE SEQUENCE [LARGE SCALE GENOMIC DNA]</scope>
    <source>
        <strain evidence="2">CWBI-2.3</strain>
    </source>
</reference>
<comment type="subunit">
    <text evidence="1">Interacts with PanD in the presence of CoA.</text>
</comment>
<evidence type="ECO:0000313" key="2">
    <source>
        <dbReference type="EMBL" id="QLH61809.1"/>
    </source>
</evidence>
<dbReference type="InterPro" id="IPR040448">
    <property type="entry name" value="PanZ_GNAT"/>
</dbReference>
<protein>
    <recommendedName>
        <fullName evidence="1">PanD regulatory factor</fullName>
    </recommendedName>
</protein>
<name>A0A068YYM8_9GAMM</name>
<organism evidence="2 3">
    <name type="scientific">Serratia symbiotica</name>
    <dbReference type="NCBI Taxonomy" id="138074"/>
    <lineage>
        <taxon>Bacteria</taxon>
        <taxon>Pseudomonadati</taxon>
        <taxon>Pseudomonadota</taxon>
        <taxon>Gammaproteobacteria</taxon>
        <taxon>Enterobacterales</taxon>
        <taxon>Yersiniaceae</taxon>
        <taxon>Serratia</taxon>
    </lineage>
</organism>
<comment type="function">
    <text evidence="1">Controls both the activation and catalytic activity of PanD in a coenzyme A (CoA)-dependent fashion.</text>
</comment>
<dbReference type="GeneID" id="93735118"/>
<feature type="binding site" evidence="1">
    <location>
        <begin position="76"/>
        <end position="83"/>
    </location>
    <ligand>
        <name>CoA</name>
        <dbReference type="ChEBI" id="CHEBI:57287"/>
    </ligand>
</feature>
<dbReference type="InterPro" id="IPR016181">
    <property type="entry name" value="Acyl_CoA_acyltransferase"/>
</dbReference>
<sequence>MKLTIERLIALSTQDLIDLGKIWPHQQPEQWQRWLNGSDGKALFAARFNERLLGAVKIVLRDDHAELQDLRVREVTRRRGVGLYLVQDTQRQLPQAAYWHLSTARLAPCERGAVGNFMRACGFVPQGELWQK</sequence>
<dbReference type="GO" id="GO:0015940">
    <property type="term" value="P:pantothenate biosynthetic process"/>
    <property type="evidence" value="ECO:0007669"/>
    <property type="project" value="UniProtKB-UniRule"/>
</dbReference>
<evidence type="ECO:0000256" key="1">
    <source>
        <dbReference type="HAMAP-Rule" id="MF_02018"/>
    </source>
</evidence>
<dbReference type="InterPro" id="IPR032900">
    <property type="entry name" value="PanZ"/>
</dbReference>
<dbReference type="Proteomes" id="UP000042738">
    <property type="component" value="Chromosome"/>
</dbReference>
<dbReference type="GO" id="GO:0016747">
    <property type="term" value="F:acyltransferase activity, transferring groups other than amino-acyl groups"/>
    <property type="evidence" value="ECO:0007669"/>
    <property type="project" value="InterPro"/>
</dbReference>
<keyword evidence="1" id="KW-0566">Pantothenate biosynthesis</keyword>
<dbReference type="EMBL" id="CP050855">
    <property type="protein sequence ID" value="QLH61809.1"/>
    <property type="molecule type" value="Genomic_DNA"/>
</dbReference>
<proteinExistence type="inferred from homology"/>
<gene>
    <name evidence="2" type="primary">panM</name>
    <name evidence="1" type="synonym">panZ</name>
    <name evidence="2" type="ORF">SYMBAF_01065</name>
</gene>
<dbReference type="Pfam" id="PF12568">
    <property type="entry name" value="PanZ"/>
    <property type="match status" value="1"/>
</dbReference>
<dbReference type="HAMAP" id="MF_02018">
    <property type="entry name" value="PanZ_PanM"/>
    <property type="match status" value="1"/>
</dbReference>
<dbReference type="RefSeq" id="WP_040264468.1">
    <property type="nucleotide sequence ID" value="NZ_CAXKXZ010000003.1"/>
</dbReference>
<dbReference type="Gene3D" id="3.40.630.30">
    <property type="match status" value="1"/>
</dbReference>
<dbReference type="InterPro" id="IPR000182">
    <property type="entry name" value="GNAT_dom"/>
</dbReference>
<dbReference type="SUPFAM" id="SSF55729">
    <property type="entry name" value="Acyl-CoA N-acyltransferases (Nat)"/>
    <property type="match status" value="1"/>
</dbReference>
<dbReference type="NCBIfam" id="NF033213">
    <property type="entry name" value="matur_PanM"/>
    <property type="match status" value="1"/>
</dbReference>
<dbReference type="AlphaFoldDB" id="A0A068YYM8"/>
<dbReference type="GO" id="GO:0031638">
    <property type="term" value="P:zymogen activation"/>
    <property type="evidence" value="ECO:0007669"/>
    <property type="project" value="InterPro"/>
</dbReference>
<dbReference type="STRING" id="138074.SYMBAF_160187"/>
<accession>A0A068YYM8</accession>
<evidence type="ECO:0000313" key="3">
    <source>
        <dbReference type="Proteomes" id="UP000042738"/>
    </source>
</evidence>
<dbReference type="PROSITE" id="PS51186">
    <property type="entry name" value="GNAT"/>
    <property type="match status" value="1"/>
</dbReference>
<comment type="similarity">
    <text evidence="1">Belongs to the PanZ/PanM family.</text>
</comment>
<feature type="binding site" evidence="1">
    <location>
        <begin position="70"/>
        <end position="72"/>
    </location>
    <ligand>
        <name>CoA</name>
        <dbReference type="ChEBI" id="CHEBI:57287"/>
    </ligand>
</feature>